<dbReference type="AlphaFoldDB" id="W2ZZ09"/>
<dbReference type="Proteomes" id="UP000018948">
    <property type="component" value="Unassembled WGS sequence"/>
</dbReference>
<evidence type="ECO:0000313" key="2">
    <source>
        <dbReference type="Proteomes" id="UP000018948"/>
    </source>
</evidence>
<dbReference type="EMBL" id="ANIY01000539">
    <property type="protein sequence ID" value="ETP52533.1"/>
    <property type="molecule type" value="Genomic_DNA"/>
</dbReference>
<proteinExistence type="predicted"/>
<protein>
    <submittedName>
        <fullName evidence="1">Uncharacterized protein</fullName>
    </submittedName>
</protein>
<reference evidence="1 2" key="1">
    <citation type="submission" date="2013-11" db="EMBL/GenBank/DDBJ databases">
        <title>The Genome Sequence of Phytophthora parasitica P10297.</title>
        <authorList>
            <consortium name="The Broad Institute Genomics Platform"/>
            <person name="Russ C."/>
            <person name="Tyler B."/>
            <person name="Panabieres F."/>
            <person name="Shan W."/>
            <person name="Tripathy S."/>
            <person name="Grunwald N."/>
            <person name="Machado M."/>
            <person name="Johnson C.S."/>
            <person name="Walker B."/>
            <person name="Young S.K."/>
            <person name="Zeng Q."/>
            <person name="Gargeya S."/>
            <person name="Fitzgerald M."/>
            <person name="Haas B."/>
            <person name="Abouelleil A."/>
            <person name="Allen A.W."/>
            <person name="Alvarado L."/>
            <person name="Arachchi H.M."/>
            <person name="Berlin A.M."/>
            <person name="Chapman S.B."/>
            <person name="Gainer-Dewar J."/>
            <person name="Goldberg J."/>
            <person name="Griggs A."/>
            <person name="Gujja S."/>
            <person name="Hansen M."/>
            <person name="Howarth C."/>
            <person name="Imamovic A."/>
            <person name="Ireland A."/>
            <person name="Larimer J."/>
            <person name="McCowan C."/>
            <person name="Murphy C."/>
            <person name="Pearson M."/>
            <person name="Poon T.W."/>
            <person name="Priest M."/>
            <person name="Roberts A."/>
            <person name="Saif S."/>
            <person name="Shea T."/>
            <person name="Sisk P."/>
            <person name="Sykes S."/>
            <person name="Wortman J."/>
            <person name="Nusbaum C."/>
            <person name="Birren B."/>
        </authorList>
    </citation>
    <scope>NUCLEOTIDE SEQUENCE [LARGE SCALE GENOMIC DNA]</scope>
    <source>
        <strain evidence="1 2">P10297</strain>
    </source>
</reference>
<feature type="non-terminal residue" evidence="1">
    <location>
        <position position="81"/>
    </location>
</feature>
<gene>
    <name evidence="1" type="ORF">F442_02476</name>
</gene>
<accession>W2ZZ09</accession>
<name>W2ZZ09_PHYNI</name>
<comment type="caution">
    <text evidence="1">The sequence shown here is derived from an EMBL/GenBank/DDBJ whole genome shotgun (WGS) entry which is preliminary data.</text>
</comment>
<organism evidence="1 2">
    <name type="scientific">Phytophthora nicotianae P10297</name>
    <dbReference type="NCBI Taxonomy" id="1317064"/>
    <lineage>
        <taxon>Eukaryota</taxon>
        <taxon>Sar</taxon>
        <taxon>Stramenopiles</taxon>
        <taxon>Oomycota</taxon>
        <taxon>Peronosporomycetes</taxon>
        <taxon>Peronosporales</taxon>
        <taxon>Peronosporaceae</taxon>
        <taxon>Phytophthora</taxon>
    </lineage>
</organism>
<feature type="non-terminal residue" evidence="1">
    <location>
        <position position="1"/>
    </location>
</feature>
<evidence type="ECO:0000313" key="1">
    <source>
        <dbReference type="EMBL" id="ETP52533.1"/>
    </source>
</evidence>
<sequence length="81" mass="9102">WLRHIFDFPRFGCNATPNAFPATNPTIPTNAATLRKTTAPPTVVLDSVPPQQRCVGSMWPRCRFKAWWTDNAFETSFAACC</sequence>